<evidence type="ECO:0000256" key="1">
    <source>
        <dbReference type="SAM" id="MobiDB-lite"/>
    </source>
</evidence>
<dbReference type="OMA" id="CRENIDY"/>
<comment type="caution">
    <text evidence="3">The sequence shown here is derived from an EMBL/GenBank/DDBJ whole genome shotgun (WGS) entry which is preliminary data.</text>
</comment>
<dbReference type="EMBL" id="AMYD01001685">
    <property type="protein sequence ID" value="EQB52023.1"/>
    <property type="molecule type" value="Genomic_DNA"/>
</dbReference>
<organism evidence="3 4">
    <name type="scientific">Colletotrichum gloeosporioides (strain Cg-14)</name>
    <name type="common">Anthracnose fungus</name>
    <name type="synonym">Glomerella cingulata</name>
    <dbReference type="NCBI Taxonomy" id="1237896"/>
    <lineage>
        <taxon>Eukaryota</taxon>
        <taxon>Fungi</taxon>
        <taxon>Dikarya</taxon>
        <taxon>Ascomycota</taxon>
        <taxon>Pezizomycotina</taxon>
        <taxon>Sordariomycetes</taxon>
        <taxon>Hypocreomycetidae</taxon>
        <taxon>Glomerellales</taxon>
        <taxon>Glomerellaceae</taxon>
        <taxon>Colletotrichum</taxon>
        <taxon>Colletotrichum gloeosporioides species complex</taxon>
    </lineage>
</organism>
<accession>T0KGG4</accession>
<dbReference type="InterPro" id="IPR036047">
    <property type="entry name" value="F-box-like_dom_sf"/>
</dbReference>
<dbReference type="HOGENOM" id="CLU_282689_0_0_1"/>
<feature type="region of interest" description="Disordered" evidence="1">
    <location>
        <begin position="15"/>
        <end position="35"/>
    </location>
</feature>
<dbReference type="PROSITE" id="PS50181">
    <property type="entry name" value="FBOX"/>
    <property type="match status" value="1"/>
</dbReference>
<dbReference type="eggNOG" id="ENOG502SJQV">
    <property type="taxonomic scope" value="Eukaryota"/>
</dbReference>
<feature type="domain" description="F-box" evidence="2">
    <location>
        <begin position="41"/>
        <end position="87"/>
    </location>
</feature>
<evidence type="ECO:0000313" key="3">
    <source>
        <dbReference type="EMBL" id="EQB52023.1"/>
    </source>
</evidence>
<dbReference type="SUPFAM" id="SSF81383">
    <property type="entry name" value="F-box domain"/>
    <property type="match status" value="1"/>
</dbReference>
<dbReference type="OrthoDB" id="5422579at2759"/>
<gene>
    <name evidence="3" type="ORF">CGLO_08380</name>
</gene>
<proteinExistence type="predicted"/>
<evidence type="ECO:0000313" key="4">
    <source>
        <dbReference type="Proteomes" id="UP000015530"/>
    </source>
</evidence>
<name>T0KGG4_COLGC</name>
<feature type="compositionally biased region" description="Polar residues" evidence="1">
    <location>
        <begin position="15"/>
        <end position="34"/>
    </location>
</feature>
<dbReference type="Proteomes" id="UP000015530">
    <property type="component" value="Unassembled WGS sequence"/>
</dbReference>
<dbReference type="InterPro" id="IPR001810">
    <property type="entry name" value="F-box_dom"/>
</dbReference>
<protein>
    <recommendedName>
        <fullName evidence="2">F-box domain-containing protein</fullName>
    </recommendedName>
</protein>
<sequence>MAALSATKHSTISLLPNRLSSQPPMATPHQNSTPAEPGTIVEFLAGLPLELSGAIFAHLPNSDLKKLRLASRRFSKVVTPHLSFERVFISASNHNIQVFRNIANHETFRHDVREIVWDDARFMVSLEEESAYHSGYGYDAADSDSEDTPVPEGVPLWFVTACRENIDYLRKWRGRDVETLPQHVETAQQLAAQLPLDVAYDYYRGLVRDQEEVLATAADSAAFVWALAEKRFPNLRRVTITPAAHGILFFPQYPTPMIRAFPYGFNYPLPRSWPTPPLGAKIPCESWEDEAIKDKWRGFRNVTHLLAQQEYATVPEVVIDGNQINSGLTCEIFSTQEPCEEYKNLAALVRKPGFSMLKLSIMVGMHAEQNYAAFRNGRLRQLLTADLESFALETDEVTNLSFSRPWPPENPVDHFTPLRSIFPVEAWTHLRHFGLSRFLVKENDLLDLLRALPDTLRSVELSFLWFVRNSGGYRSALFRIRDDLGWRSRSVKPQVIIRDDKKLTLPGRGIHMDKEVMEFLYDSGENPYPDDPRMRTVLEGVGTVRDVFEPRFERPFATREDPSGPYFNGQLSARVKSDFGDFNAYFPPTKEDRLRIRDSDRLKNQIAIHDENVLYGSTGNGGRLALGTYIKFGMKIQFANLGRGLGGGWTMILNYGTMAEFSFFPGSGGSTACTDYKIATGVYQSVKNADSVGWDETSSLVQQAPSDGKVCDPVASPAAGVMPGWNYNSGSNIDPTEYLPGDMGDDFSGKSAFSCTNCLSCGSSNGANEDSGKCCGCENMNVVYWDRDMPSCPECDKAEPGESWPGTVPNAKRDARDHTTSNPENNGDFALLDKRKAGTATMMSKDMTICKQAWETAGEYMWDSISKYWGNSSASCSDWSVTRLAQADTEWVNGALIRSPYNTEHVFEGQTISQFFNSWLDKGYVPAQMPPPSNPTPKMPCAIIERTMFDNSSALPWTDANGQVVGFIDLLTSELGNEAHKDRLAIYKNRPNMMKGRMFSGKQCTDFKEFKKMSMDAQLQATKELGLVFEYMNNPTIWSMYCGTYENLYTALGHFDTWYAQSGNTVTIPSLQSEWKLYVETVLKSMVQRSRTSFDDQYREAISR</sequence>
<evidence type="ECO:0000259" key="2">
    <source>
        <dbReference type="PROSITE" id="PS50181"/>
    </source>
</evidence>
<dbReference type="STRING" id="1237896.T0KGG4"/>
<reference evidence="4" key="1">
    <citation type="journal article" date="2013" name="Mol. Plant Microbe Interact.">
        <title>Global aspects of pacC regulation of pathogenicity genes in Colletotrichum gloeosporioides as revealed by transcriptome analysis.</title>
        <authorList>
            <person name="Alkan N."/>
            <person name="Meng X."/>
            <person name="Friedlander G."/>
            <person name="Reuveni E."/>
            <person name="Sukno S."/>
            <person name="Sherman A."/>
            <person name="Thon M."/>
            <person name="Fluhr R."/>
            <person name="Prusky D."/>
        </authorList>
    </citation>
    <scope>NUCLEOTIDE SEQUENCE [LARGE SCALE GENOMIC DNA]</scope>
    <source>
        <strain evidence="4">Cg-14</strain>
    </source>
</reference>
<dbReference type="AlphaFoldDB" id="T0KGG4"/>
<feature type="region of interest" description="Disordered" evidence="1">
    <location>
        <begin position="797"/>
        <end position="829"/>
    </location>
</feature>